<dbReference type="EMBL" id="PQWO01000007">
    <property type="protein sequence ID" value="PZD73138.1"/>
    <property type="molecule type" value="Genomic_DNA"/>
</dbReference>
<gene>
    <name evidence="1" type="ORF">C1752_02717</name>
</gene>
<comment type="caution">
    <text evidence="1">The sequence shown here is derived from an EMBL/GenBank/DDBJ whole genome shotgun (WGS) entry which is preliminary data.</text>
</comment>
<keyword evidence="2" id="KW-1185">Reference proteome</keyword>
<evidence type="ECO:0000313" key="1">
    <source>
        <dbReference type="EMBL" id="PZD73138.1"/>
    </source>
</evidence>
<name>A0A2W1JI31_9CYAN</name>
<proteinExistence type="predicted"/>
<accession>A0A2W1JI31</accession>
<dbReference type="Proteomes" id="UP000248857">
    <property type="component" value="Unassembled WGS sequence"/>
</dbReference>
<evidence type="ECO:0000313" key="2">
    <source>
        <dbReference type="Proteomes" id="UP000248857"/>
    </source>
</evidence>
<organism evidence="1 2">
    <name type="scientific">Acaryochloris thomasi RCC1774</name>
    <dbReference type="NCBI Taxonomy" id="1764569"/>
    <lineage>
        <taxon>Bacteria</taxon>
        <taxon>Bacillati</taxon>
        <taxon>Cyanobacteriota</taxon>
        <taxon>Cyanophyceae</taxon>
        <taxon>Acaryochloridales</taxon>
        <taxon>Acaryochloridaceae</taxon>
        <taxon>Acaryochloris</taxon>
        <taxon>Acaryochloris thomasi</taxon>
    </lineage>
</organism>
<protein>
    <submittedName>
        <fullName evidence="1">Uncharacterized protein</fullName>
    </submittedName>
</protein>
<reference evidence="1 2" key="1">
    <citation type="journal article" date="2018" name="Sci. Rep.">
        <title>A novel species of the marine cyanobacterium Acaryochloris with a unique pigment content and lifestyle.</title>
        <authorList>
            <person name="Partensky F."/>
            <person name="Six C."/>
            <person name="Ratin M."/>
            <person name="Garczarek L."/>
            <person name="Vaulot D."/>
            <person name="Probert I."/>
            <person name="Calteau A."/>
            <person name="Gourvil P."/>
            <person name="Marie D."/>
            <person name="Grebert T."/>
            <person name="Bouchier C."/>
            <person name="Le Panse S."/>
            <person name="Gachenot M."/>
            <person name="Rodriguez F."/>
            <person name="Garrido J.L."/>
        </authorList>
    </citation>
    <scope>NUCLEOTIDE SEQUENCE [LARGE SCALE GENOMIC DNA]</scope>
    <source>
        <strain evidence="1 2">RCC1774</strain>
    </source>
</reference>
<dbReference type="AlphaFoldDB" id="A0A2W1JI31"/>
<sequence>MIHLPLSIETKILWSNNPEDFSYKANPGGISGIHKEI</sequence>